<evidence type="ECO:0000256" key="1">
    <source>
        <dbReference type="SAM" id="MobiDB-lite"/>
    </source>
</evidence>
<reference evidence="3" key="1">
    <citation type="journal article" date="2018" name="Nat. Microbiol.">
        <title>Leveraging single-cell genomics to expand the fungal tree of life.</title>
        <authorList>
            <person name="Ahrendt S.R."/>
            <person name="Quandt C.A."/>
            <person name="Ciobanu D."/>
            <person name="Clum A."/>
            <person name="Salamov A."/>
            <person name="Andreopoulos B."/>
            <person name="Cheng J.F."/>
            <person name="Woyke T."/>
            <person name="Pelin A."/>
            <person name="Henrissat B."/>
            <person name="Reynolds N.K."/>
            <person name="Benny G.L."/>
            <person name="Smith M.E."/>
            <person name="James T.Y."/>
            <person name="Grigoriev I.V."/>
        </authorList>
    </citation>
    <scope>NUCLEOTIDE SEQUENCE [LARGE SCALE GENOMIC DNA]</scope>
</reference>
<feature type="region of interest" description="Disordered" evidence="1">
    <location>
        <begin position="1"/>
        <end position="80"/>
    </location>
</feature>
<evidence type="ECO:0000313" key="3">
    <source>
        <dbReference type="Proteomes" id="UP000267251"/>
    </source>
</evidence>
<dbReference type="PANTHER" id="PTHR28218">
    <property type="entry name" value="VPS4-ASSOCIATED PROTEIN 1"/>
    <property type="match status" value="1"/>
</dbReference>
<sequence length="297" mass="32812">MAPKRQPTGSPALKPSGISSTSMATASQLANAHQEGGSSHRAKPKSHSSVKPSSGSTTAAGQKRRHSEMDGAEERKMDFGKVDDATIRRYCLLHKPRPPPGSTGTRKVPGEERAMAKRHFESVAPPYEPDAIAWFLYSVKRQTTALLNQYQERRGIKEGSCDTCYRPTRHLLITSASPGQPAPATVDWFYTCPSHLQDPSFCQPKTLDSIDEEGGKKKEDGSKKETESKKEEGAAKKDKVENKVAPKDSTPKLYILHRDILYLRQRRHTSPVVRKTPSYPHPSPSLPSVPSQPPQPR</sequence>
<evidence type="ECO:0000313" key="2">
    <source>
        <dbReference type="EMBL" id="RKP14769.1"/>
    </source>
</evidence>
<keyword evidence="3" id="KW-1185">Reference proteome</keyword>
<dbReference type="OrthoDB" id="2158714at2759"/>
<feature type="compositionally biased region" description="Polar residues" evidence="1">
    <location>
        <begin position="17"/>
        <end position="31"/>
    </location>
</feature>
<protein>
    <submittedName>
        <fullName evidence="2">AAA-ATPase Vps4-associated protein 1-domain-containing protein</fullName>
    </submittedName>
</protein>
<name>A0A4V1IYJ4_9FUNG</name>
<organism evidence="2 3">
    <name type="scientific">Piptocephalis cylindrospora</name>
    <dbReference type="NCBI Taxonomy" id="1907219"/>
    <lineage>
        <taxon>Eukaryota</taxon>
        <taxon>Fungi</taxon>
        <taxon>Fungi incertae sedis</taxon>
        <taxon>Zoopagomycota</taxon>
        <taxon>Zoopagomycotina</taxon>
        <taxon>Zoopagomycetes</taxon>
        <taxon>Zoopagales</taxon>
        <taxon>Piptocephalidaceae</taxon>
        <taxon>Piptocephalis</taxon>
    </lineage>
</organism>
<feature type="region of interest" description="Disordered" evidence="1">
    <location>
        <begin position="265"/>
        <end position="297"/>
    </location>
</feature>
<dbReference type="GO" id="GO:0005768">
    <property type="term" value="C:endosome"/>
    <property type="evidence" value="ECO:0007669"/>
    <property type="project" value="TreeGrafter"/>
</dbReference>
<dbReference type="GO" id="GO:0007034">
    <property type="term" value="P:vacuolar transport"/>
    <property type="evidence" value="ECO:0007669"/>
    <property type="project" value="TreeGrafter"/>
</dbReference>
<dbReference type="EMBL" id="KZ987793">
    <property type="protein sequence ID" value="RKP14769.1"/>
    <property type="molecule type" value="Genomic_DNA"/>
</dbReference>
<proteinExistence type="predicted"/>
<dbReference type="Pfam" id="PF08432">
    <property type="entry name" value="Vfa1"/>
    <property type="match status" value="1"/>
</dbReference>
<dbReference type="Proteomes" id="UP000267251">
    <property type="component" value="Unassembled WGS sequence"/>
</dbReference>
<dbReference type="AlphaFoldDB" id="A0A4V1IYJ4"/>
<accession>A0A4V1IYJ4</accession>
<feature type="compositionally biased region" description="Pro residues" evidence="1">
    <location>
        <begin position="279"/>
        <end position="297"/>
    </location>
</feature>
<dbReference type="PANTHER" id="PTHR28218:SF1">
    <property type="entry name" value="VPS4-ASSOCIATED PROTEIN 1"/>
    <property type="match status" value="1"/>
</dbReference>
<feature type="compositionally biased region" description="Basic and acidic residues" evidence="1">
    <location>
        <begin position="213"/>
        <end position="250"/>
    </location>
</feature>
<feature type="compositionally biased region" description="Basic and acidic residues" evidence="1">
    <location>
        <begin position="67"/>
        <end position="80"/>
    </location>
</feature>
<feature type="region of interest" description="Disordered" evidence="1">
    <location>
        <begin position="201"/>
        <end position="250"/>
    </location>
</feature>
<dbReference type="InterPro" id="IPR013640">
    <property type="entry name" value="Vfa1"/>
</dbReference>
<gene>
    <name evidence="2" type="ORF">BJ684DRAFT_18851</name>
</gene>